<evidence type="ECO:0000256" key="1">
    <source>
        <dbReference type="ARBA" id="ARBA00022517"/>
    </source>
</evidence>
<dbReference type="HAMAP" id="MF_00003">
    <property type="entry name" value="RbfA"/>
    <property type="match status" value="1"/>
</dbReference>
<organism evidence="3 4">
    <name type="scientific">Aedoeadaptatus coxii</name>
    <dbReference type="NCBI Taxonomy" id="755172"/>
    <lineage>
        <taxon>Bacteria</taxon>
        <taxon>Bacillati</taxon>
        <taxon>Bacillota</taxon>
        <taxon>Tissierellia</taxon>
        <taxon>Tissierellales</taxon>
        <taxon>Peptoniphilaceae</taxon>
        <taxon>Aedoeadaptatus</taxon>
    </lineage>
</organism>
<comment type="similarity">
    <text evidence="2">Belongs to the RbfA family.</text>
</comment>
<dbReference type="Proteomes" id="UP000070442">
    <property type="component" value="Unassembled WGS sequence"/>
</dbReference>
<comment type="function">
    <text evidence="2">One of several proteins that assist in the late maturation steps of the functional core of the 30S ribosomal subunit. Associates with free 30S ribosomal subunits (but not with 30S subunits that are part of 70S ribosomes or polysomes). Required for efficient processing of 16S rRNA. May interact with the 5'-terminal helix region of 16S rRNA.</text>
</comment>
<dbReference type="EMBL" id="LSDG01000045">
    <property type="protein sequence ID" value="KXB65080.1"/>
    <property type="molecule type" value="Genomic_DNA"/>
</dbReference>
<dbReference type="PROSITE" id="PS01319">
    <property type="entry name" value="RBFA"/>
    <property type="match status" value="1"/>
</dbReference>
<comment type="caution">
    <text evidence="3">The sequence shown here is derived from an EMBL/GenBank/DDBJ whole genome shotgun (WGS) entry which is preliminary data.</text>
</comment>
<protein>
    <recommendedName>
        <fullName evidence="2">Ribosome-binding factor A</fullName>
    </recommendedName>
</protein>
<comment type="subcellular location">
    <subcellularLocation>
        <location evidence="2">Cytoplasm</location>
    </subcellularLocation>
</comment>
<dbReference type="PATRIC" id="fig|755172.3.peg.1548"/>
<keyword evidence="2" id="KW-0963">Cytoplasm</keyword>
<keyword evidence="1 2" id="KW-0690">Ribosome biogenesis</keyword>
<comment type="subunit">
    <text evidence="2">Monomer. Binds 30S ribosomal subunits, but not 50S ribosomal subunits or 70S ribosomes.</text>
</comment>
<dbReference type="Gene3D" id="3.30.300.20">
    <property type="match status" value="1"/>
</dbReference>
<evidence type="ECO:0000256" key="2">
    <source>
        <dbReference type="HAMAP-Rule" id="MF_00003"/>
    </source>
</evidence>
<dbReference type="NCBIfam" id="TIGR00082">
    <property type="entry name" value="rbfA"/>
    <property type="match status" value="1"/>
</dbReference>
<evidence type="ECO:0000313" key="4">
    <source>
        <dbReference type="Proteomes" id="UP000070442"/>
    </source>
</evidence>
<dbReference type="GO" id="GO:0005829">
    <property type="term" value="C:cytosol"/>
    <property type="evidence" value="ECO:0007669"/>
    <property type="project" value="TreeGrafter"/>
</dbReference>
<accession>A0A134AC25</accession>
<sequence length="120" mass="13813">MKDKRVNRISEEVKRELSEIIQTKLKDPRIPPLTSVSYVSITRDLSFAYVGISIFGEDDQKKDAIDGLESAKGFIKMELGKRLKLRAMPEIIFELDESIEKGMELQQTIDNLRKMEHDGE</sequence>
<dbReference type="InterPro" id="IPR000238">
    <property type="entry name" value="RbfA"/>
</dbReference>
<dbReference type="InterPro" id="IPR023799">
    <property type="entry name" value="RbfA_dom_sf"/>
</dbReference>
<evidence type="ECO:0000313" key="3">
    <source>
        <dbReference type="EMBL" id="KXB65080.1"/>
    </source>
</evidence>
<dbReference type="RefSeq" id="WP_068369315.1">
    <property type="nucleotide sequence ID" value="NZ_KQ960182.1"/>
</dbReference>
<dbReference type="SUPFAM" id="SSF89919">
    <property type="entry name" value="Ribosome-binding factor A, RbfA"/>
    <property type="match status" value="1"/>
</dbReference>
<dbReference type="AlphaFoldDB" id="A0A134AC25"/>
<dbReference type="PANTHER" id="PTHR33515:SF1">
    <property type="entry name" value="RIBOSOME-BINDING FACTOR A, CHLOROPLASTIC-RELATED"/>
    <property type="match status" value="1"/>
</dbReference>
<dbReference type="PANTHER" id="PTHR33515">
    <property type="entry name" value="RIBOSOME-BINDING FACTOR A, CHLOROPLASTIC-RELATED"/>
    <property type="match status" value="1"/>
</dbReference>
<dbReference type="GO" id="GO:0030490">
    <property type="term" value="P:maturation of SSU-rRNA"/>
    <property type="evidence" value="ECO:0007669"/>
    <property type="project" value="UniProtKB-UniRule"/>
</dbReference>
<dbReference type="InterPro" id="IPR020053">
    <property type="entry name" value="Ribosome-bd_factorA_CS"/>
</dbReference>
<keyword evidence="4" id="KW-1185">Reference proteome</keyword>
<dbReference type="Pfam" id="PF02033">
    <property type="entry name" value="RBFA"/>
    <property type="match status" value="1"/>
</dbReference>
<dbReference type="STRING" id="755172.HMPREF1863_01588"/>
<dbReference type="InterPro" id="IPR015946">
    <property type="entry name" value="KH_dom-like_a/b"/>
</dbReference>
<dbReference type="GO" id="GO:0043024">
    <property type="term" value="F:ribosomal small subunit binding"/>
    <property type="evidence" value="ECO:0007669"/>
    <property type="project" value="TreeGrafter"/>
</dbReference>
<dbReference type="OrthoDB" id="307788at2"/>
<name>A0A134AC25_9FIRM</name>
<reference evidence="4" key="1">
    <citation type="submission" date="2016-01" db="EMBL/GenBank/DDBJ databases">
        <authorList>
            <person name="Mitreva M."/>
            <person name="Pepin K.H."/>
            <person name="Mihindukulasuriya K.A."/>
            <person name="Fulton R."/>
            <person name="Fronick C."/>
            <person name="O'Laughlin M."/>
            <person name="Miner T."/>
            <person name="Herter B."/>
            <person name="Rosa B.A."/>
            <person name="Cordes M."/>
            <person name="Tomlinson C."/>
            <person name="Wollam A."/>
            <person name="Palsikar V.B."/>
            <person name="Mardis E.R."/>
            <person name="Wilson R.K."/>
        </authorList>
    </citation>
    <scope>NUCLEOTIDE SEQUENCE [LARGE SCALE GENOMIC DNA]</scope>
    <source>
        <strain evidence="4">DNF00729</strain>
    </source>
</reference>
<proteinExistence type="inferred from homology"/>
<gene>
    <name evidence="2" type="primary">rbfA</name>
    <name evidence="3" type="ORF">HMPREF1863_01588</name>
</gene>